<proteinExistence type="predicted"/>
<gene>
    <name evidence="1" type="ORF">S03H2_54809</name>
</gene>
<reference evidence="1" key="1">
    <citation type="journal article" date="2014" name="Front. Microbiol.">
        <title>High frequency of phylogenetically diverse reductive dehalogenase-homologous genes in deep subseafloor sedimentary metagenomes.</title>
        <authorList>
            <person name="Kawai M."/>
            <person name="Futagami T."/>
            <person name="Toyoda A."/>
            <person name="Takaki Y."/>
            <person name="Nishi S."/>
            <person name="Hori S."/>
            <person name="Arai W."/>
            <person name="Tsubouchi T."/>
            <person name="Morono Y."/>
            <person name="Uchiyama I."/>
            <person name="Ito T."/>
            <person name="Fujiyama A."/>
            <person name="Inagaki F."/>
            <person name="Takami H."/>
        </authorList>
    </citation>
    <scope>NUCLEOTIDE SEQUENCE</scope>
    <source>
        <strain evidence="1">Expedition CK06-06</strain>
    </source>
</reference>
<dbReference type="AlphaFoldDB" id="X1JIW9"/>
<name>X1JIW9_9ZZZZ</name>
<organism evidence="1">
    <name type="scientific">marine sediment metagenome</name>
    <dbReference type="NCBI Taxonomy" id="412755"/>
    <lineage>
        <taxon>unclassified sequences</taxon>
        <taxon>metagenomes</taxon>
        <taxon>ecological metagenomes</taxon>
    </lineage>
</organism>
<protein>
    <recommendedName>
        <fullName evidence="2">CCA-adding enzyme C-terminal domain-containing protein</fullName>
    </recommendedName>
</protein>
<dbReference type="EMBL" id="BARU01034970">
    <property type="protein sequence ID" value="GAH69683.1"/>
    <property type="molecule type" value="Genomic_DNA"/>
</dbReference>
<accession>X1JIW9</accession>
<dbReference type="SUPFAM" id="SSF81891">
    <property type="entry name" value="Poly A polymerase C-terminal region-like"/>
    <property type="match status" value="1"/>
</dbReference>
<comment type="caution">
    <text evidence="1">The sequence shown here is derived from an EMBL/GenBank/DDBJ whole genome shotgun (WGS) entry which is preliminary data.</text>
</comment>
<dbReference type="Gene3D" id="1.10.3090.10">
    <property type="entry name" value="cca-adding enzyme, domain 2"/>
    <property type="match status" value="1"/>
</dbReference>
<sequence>LFLTRLRYVKPALNGDDLKIMGIALGPRIKEILNLLHEARLDGKVTSKKDEVELVKGWLD</sequence>
<evidence type="ECO:0008006" key="2">
    <source>
        <dbReference type="Google" id="ProtNLM"/>
    </source>
</evidence>
<feature type="non-terminal residue" evidence="1">
    <location>
        <position position="1"/>
    </location>
</feature>
<evidence type="ECO:0000313" key="1">
    <source>
        <dbReference type="EMBL" id="GAH69683.1"/>
    </source>
</evidence>